<reference evidence="1" key="1">
    <citation type="submission" date="2021-01" db="EMBL/GenBank/DDBJ databases">
        <authorList>
            <consortium name="Genoscope - CEA"/>
            <person name="William W."/>
        </authorList>
    </citation>
    <scope>NUCLEOTIDE SEQUENCE</scope>
</reference>
<dbReference type="EMBL" id="CAJJDO010000098">
    <property type="protein sequence ID" value="CAD8191174.1"/>
    <property type="molecule type" value="Genomic_DNA"/>
</dbReference>
<sequence>MAQSKQKNVNFAQDLRDQTLLKLQKLIMWFSNVIFIQEERKTYGYSKNYRSELDQEI</sequence>
<keyword evidence="2" id="KW-1185">Reference proteome</keyword>
<evidence type="ECO:0000313" key="2">
    <source>
        <dbReference type="Proteomes" id="UP000689195"/>
    </source>
</evidence>
<dbReference type="AlphaFoldDB" id="A0A8S1WM78"/>
<comment type="caution">
    <text evidence="1">The sequence shown here is derived from an EMBL/GenBank/DDBJ whole genome shotgun (WGS) entry which is preliminary data.</text>
</comment>
<evidence type="ECO:0000313" key="1">
    <source>
        <dbReference type="EMBL" id="CAD8191174.1"/>
    </source>
</evidence>
<dbReference type="Proteomes" id="UP000689195">
    <property type="component" value="Unassembled WGS sequence"/>
</dbReference>
<gene>
    <name evidence="1" type="ORF">PPENT_87.1.T0980119</name>
</gene>
<proteinExistence type="predicted"/>
<protein>
    <submittedName>
        <fullName evidence="1">Uncharacterized protein</fullName>
    </submittedName>
</protein>
<accession>A0A8S1WM78</accession>
<name>A0A8S1WM78_9CILI</name>
<organism evidence="1 2">
    <name type="scientific">Paramecium pentaurelia</name>
    <dbReference type="NCBI Taxonomy" id="43138"/>
    <lineage>
        <taxon>Eukaryota</taxon>
        <taxon>Sar</taxon>
        <taxon>Alveolata</taxon>
        <taxon>Ciliophora</taxon>
        <taxon>Intramacronucleata</taxon>
        <taxon>Oligohymenophorea</taxon>
        <taxon>Peniculida</taxon>
        <taxon>Parameciidae</taxon>
        <taxon>Paramecium</taxon>
    </lineage>
</organism>